<evidence type="ECO:0000259" key="4">
    <source>
        <dbReference type="PROSITE" id="PS51000"/>
    </source>
</evidence>
<proteinExistence type="predicted"/>
<dbReference type="Pfam" id="PF13280">
    <property type="entry name" value="WYL"/>
    <property type="match status" value="1"/>
</dbReference>
<dbReference type="InterPro" id="IPR057727">
    <property type="entry name" value="WCX_dom"/>
</dbReference>
<gene>
    <name evidence="5" type="ORF">SAMN04489764_1546</name>
</gene>
<dbReference type="Proteomes" id="UP000217103">
    <property type="component" value="Unassembled WGS sequence"/>
</dbReference>
<dbReference type="InterPro" id="IPR013196">
    <property type="entry name" value="HTH_11"/>
</dbReference>
<dbReference type="InterPro" id="IPR026881">
    <property type="entry name" value="WYL_dom"/>
</dbReference>
<keyword evidence="6" id="KW-1185">Reference proteome</keyword>
<dbReference type="InterPro" id="IPR051534">
    <property type="entry name" value="CBASS_pafABC_assoc_protein"/>
</dbReference>
<evidence type="ECO:0000256" key="3">
    <source>
        <dbReference type="ARBA" id="ARBA00023163"/>
    </source>
</evidence>
<dbReference type="OrthoDB" id="3616433at2"/>
<dbReference type="PROSITE" id="PS51000">
    <property type="entry name" value="HTH_DEOR_2"/>
    <property type="match status" value="1"/>
</dbReference>
<dbReference type="PANTHER" id="PTHR34580">
    <property type="match status" value="1"/>
</dbReference>
<dbReference type="SMART" id="SM00420">
    <property type="entry name" value="HTH_DEOR"/>
    <property type="match status" value="1"/>
</dbReference>
<dbReference type="EMBL" id="FNKK01000002">
    <property type="protein sequence ID" value="SDQ65263.1"/>
    <property type="molecule type" value="Genomic_DNA"/>
</dbReference>
<dbReference type="Pfam" id="PF25583">
    <property type="entry name" value="WCX"/>
    <property type="match status" value="1"/>
</dbReference>
<dbReference type="Gene3D" id="1.10.10.10">
    <property type="entry name" value="Winged helix-like DNA-binding domain superfamily/Winged helix DNA-binding domain"/>
    <property type="match status" value="1"/>
</dbReference>
<evidence type="ECO:0000313" key="6">
    <source>
        <dbReference type="Proteomes" id="UP000217103"/>
    </source>
</evidence>
<dbReference type="RefSeq" id="WP_093258412.1">
    <property type="nucleotide sequence ID" value="NZ_FNKK01000002.1"/>
</dbReference>
<accession>A0A1H1CM53</accession>
<dbReference type="InterPro" id="IPR018356">
    <property type="entry name" value="Tscrpt_reg_HTH_DeoR_CS"/>
</dbReference>
<dbReference type="SUPFAM" id="SSF46785">
    <property type="entry name" value="Winged helix' DNA-binding domain"/>
    <property type="match status" value="1"/>
</dbReference>
<dbReference type="InterPro" id="IPR036390">
    <property type="entry name" value="WH_DNA-bd_sf"/>
</dbReference>
<organism evidence="5 6">
    <name type="scientific">Thermostaphylospora chromogena</name>
    <dbReference type="NCBI Taxonomy" id="35622"/>
    <lineage>
        <taxon>Bacteria</taxon>
        <taxon>Bacillati</taxon>
        <taxon>Actinomycetota</taxon>
        <taxon>Actinomycetes</taxon>
        <taxon>Streptosporangiales</taxon>
        <taxon>Thermomonosporaceae</taxon>
        <taxon>Thermostaphylospora</taxon>
    </lineage>
</organism>
<dbReference type="GO" id="GO:0003677">
    <property type="term" value="F:DNA binding"/>
    <property type="evidence" value="ECO:0007669"/>
    <property type="project" value="UniProtKB-KW"/>
</dbReference>
<dbReference type="Pfam" id="PF08279">
    <property type="entry name" value="HTH_11"/>
    <property type="match status" value="1"/>
</dbReference>
<evidence type="ECO:0000256" key="1">
    <source>
        <dbReference type="ARBA" id="ARBA00023015"/>
    </source>
</evidence>
<keyword evidence="1" id="KW-0805">Transcription regulation</keyword>
<feature type="domain" description="HTH deoR-type" evidence="4">
    <location>
        <begin position="7"/>
        <end position="62"/>
    </location>
</feature>
<dbReference type="PANTHER" id="PTHR34580:SF3">
    <property type="entry name" value="PROTEIN PAFB"/>
    <property type="match status" value="1"/>
</dbReference>
<evidence type="ECO:0000256" key="2">
    <source>
        <dbReference type="ARBA" id="ARBA00023125"/>
    </source>
</evidence>
<name>A0A1H1CM53_9ACTN</name>
<reference evidence="5 6" key="1">
    <citation type="submission" date="2016-10" db="EMBL/GenBank/DDBJ databases">
        <authorList>
            <person name="de Groot N.N."/>
        </authorList>
    </citation>
    <scope>NUCLEOTIDE SEQUENCE [LARGE SCALE GENOMIC DNA]</scope>
    <source>
        <strain evidence="5 6">DSM 43794</strain>
    </source>
</reference>
<dbReference type="GO" id="GO:0003700">
    <property type="term" value="F:DNA-binding transcription factor activity"/>
    <property type="evidence" value="ECO:0007669"/>
    <property type="project" value="InterPro"/>
</dbReference>
<dbReference type="InterPro" id="IPR001034">
    <property type="entry name" value="DeoR_HTH"/>
</dbReference>
<dbReference type="STRING" id="35622.SAMN04489764_1546"/>
<sequence length="324" mass="35987">MRSARDMPGRLLRLLSLLQSRREWQGAELAERLGVSDRTIRRDIERLRELGYPVHGTTGTAGGYRLESGRDLPPLLLDDEEAVAIAVGLLTAADGTVSGIAESSVRALAKLQRVLPARLRHRITAVAQSITQVPRRGLPRVDPMTLAVVATACRDREMLTFEHRSRAGVTTARTVEPYTLVSTHGLWYLLAYDPGRADWRVFRVDRLIEPRSAGWRFTPREVPGGDAAAYISRSVAATPYRYTARATVEMGAEEMRTRLPSFLPSRIEPVDDGTCVIRFGADDLNTIVTELVALDADFTLDGPPELLDRLRVTAERLLRPVQRG</sequence>
<dbReference type="PROSITE" id="PS00894">
    <property type="entry name" value="HTH_DEOR_1"/>
    <property type="match status" value="1"/>
</dbReference>
<dbReference type="InterPro" id="IPR036388">
    <property type="entry name" value="WH-like_DNA-bd_sf"/>
</dbReference>
<keyword evidence="3" id="KW-0804">Transcription</keyword>
<protein>
    <submittedName>
        <fullName evidence="5">Predicted DNA-binding transcriptional regulator YafY, contains an HTH and WYL domains</fullName>
    </submittedName>
</protein>
<keyword evidence="2 5" id="KW-0238">DNA-binding</keyword>
<dbReference type="PROSITE" id="PS52050">
    <property type="entry name" value="WYL"/>
    <property type="match status" value="1"/>
</dbReference>
<evidence type="ECO:0000313" key="5">
    <source>
        <dbReference type="EMBL" id="SDQ65263.1"/>
    </source>
</evidence>
<dbReference type="AlphaFoldDB" id="A0A1H1CM53"/>